<dbReference type="GO" id="GO:0005506">
    <property type="term" value="F:iron ion binding"/>
    <property type="evidence" value="ECO:0007669"/>
    <property type="project" value="InterPro"/>
</dbReference>
<comment type="caution">
    <text evidence="16">The sequence shown here is derived from an EMBL/GenBank/DDBJ whole genome shotgun (WGS) entry which is preliminary data.</text>
</comment>
<dbReference type="VEuPathDB" id="FungiDB:ATEG_03531"/>
<comment type="catalytic activity">
    <reaction evidence="13">
        <text>7-methylmellein + 3 reduced [NADPH--hemoprotein reductase] + 3 O2 = 7-carboxymellein + 3 oxidized [NADPH--hemoprotein reductase] + 4 H2O + 4 H(+)</text>
        <dbReference type="Rhea" id="RHEA:72771"/>
        <dbReference type="Rhea" id="RHEA-COMP:11964"/>
        <dbReference type="Rhea" id="RHEA-COMP:11965"/>
        <dbReference type="ChEBI" id="CHEBI:15377"/>
        <dbReference type="ChEBI" id="CHEBI:15378"/>
        <dbReference type="ChEBI" id="CHEBI:15379"/>
        <dbReference type="ChEBI" id="CHEBI:57618"/>
        <dbReference type="ChEBI" id="CHEBI:58210"/>
        <dbReference type="ChEBI" id="CHEBI:192524"/>
        <dbReference type="ChEBI" id="CHEBI:192525"/>
    </reaction>
    <physiologicalReaction direction="left-to-right" evidence="13">
        <dbReference type="Rhea" id="RHEA:72772"/>
    </physiologicalReaction>
</comment>
<organism evidence="16 17">
    <name type="scientific">Aspergillus terreus</name>
    <dbReference type="NCBI Taxonomy" id="33178"/>
    <lineage>
        <taxon>Eukaryota</taxon>
        <taxon>Fungi</taxon>
        <taxon>Dikarya</taxon>
        <taxon>Ascomycota</taxon>
        <taxon>Pezizomycotina</taxon>
        <taxon>Eurotiomycetes</taxon>
        <taxon>Eurotiomycetidae</taxon>
        <taxon>Eurotiales</taxon>
        <taxon>Aspergillaceae</taxon>
        <taxon>Aspergillus</taxon>
        <taxon>Aspergillus subgen. Circumdati</taxon>
    </lineage>
</organism>
<dbReference type="Gene3D" id="1.10.630.10">
    <property type="entry name" value="Cytochrome P450"/>
    <property type="match status" value="1"/>
</dbReference>
<evidence type="ECO:0000256" key="8">
    <source>
        <dbReference type="ARBA" id="ARBA00022989"/>
    </source>
</evidence>
<comment type="similarity">
    <text evidence="4">Belongs to the cytochrome P450 family.</text>
</comment>
<dbReference type="SUPFAM" id="SSF48264">
    <property type="entry name" value="Cytochrome P450"/>
    <property type="match status" value="1"/>
</dbReference>
<dbReference type="CDD" id="cd11062">
    <property type="entry name" value="CYP58-like"/>
    <property type="match status" value="1"/>
</dbReference>
<evidence type="ECO:0000256" key="13">
    <source>
        <dbReference type="ARBA" id="ARBA00051517"/>
    </source>
</evidence>
<evidence type="ECO:0000256" key="11">
    <source>
        <dbReference type="ARBA" id="ARBA00023033"/>
    </source>
</evidence>
<evidence type="ECO:0000313" key="17">
    <source>
        <dbReference type="Proteomes" id="UP000452235"/>
    </source>
</evidence>
<dbReference type="Pfam" id="PF00067">
    <property type="entry name" value="p450"/>
    <property type="match status" value="1"/>
</dbReference>
<dbReference type="PRINTS" id="PR00463">
    <property type="entry name" value="EP450I"/>
</dbReference>
<evidence type="ECO:0000256" key="9">
    <source>
        <dbReference type="ARBA" id="ARBA00023002"/>
    </source>
</evidence>
<dbReference type="Proteomes" id="UP000452235">
    <property type="component" value="Unassembled WGS sequence"/>
</dbReference>
<dbReference type="PANTHER" id="PTHR24305:SF157">
    <property type="entry name" value="N-ACETYLTRYPTOPHAN 6-HYDROXYLASE IVOC-RELATED"/>
    <property type="match status" value="1"/>
</dbReference>
<evidence type="ECO:0000256" key="2">
    <source>
        <dbReference type="ARBA" id="ARBA00004167"/>
    </source>
</evidence>
<evidence type="ECO:0000256" key="7">
    <source>
        <dbReference type="ARBA" id="ARBA00022723"/>
    </source>
</evidence>
<evidence type="ECO:0000256" key="4">
    <source>
        <dbReference type="ARBA" id="ARBA00010617"/>
    </source>
</evidence>
<dbReference type="GO" id="GO:0016020">
    <property type="term" value="C:membrane"/>
    <property type="evidence" value="ECO:0007669"/>
    <property type="project" value="UniProtKB-SubCell"/>
</dbReference>
<dbReference type="PANTHER" id="PTHR24305">
    <property type="entry name" value="CYTOCHROME P450"/>
    <property type="match status" value="1"/>
</dbReference>
<keyword evidence="17" id="KW-1185">Reference proteome</keyword>
<comment type="subcellular location">
    <subcellularLocation>
        <location evidence="2">Membrane</location>
        <topology evidence="2">Single-pass membrane protein</topology>
    </subcellularLocation>
</comment>
<gene>
    <name evidence="16" type="ORF">ATEIFO6365_0006075700</name>
</gene>
<dbReference type="OrthoDB" id="3945418at2759"/>
<dbReference type="GO" id="GO:0004497">
    <property type="term" value="F:monooxygenase activity"/>
    <property type="evidence" value="ECO:0007669"/>
    <property type="project" value="UniProtKB-KW"/>
</dbReference>
<feature type="binding site" description="axial binding residue" evidence="15">
    <location>
        <position position="448"/>
    </location>
    <ligand>
        <name>heme</name>
        <dbReference type="ChEBI" id="CHEBI:30413"/>
    </ligand>
    <ligandPart>
        <name>Fe</name>
        <dbReference type="ChEBI" id="CHEBI:18248"/>
    </ligandPart>
</feature>
<dbReference type="InterPro" id="IPR001128">
    <property type="entry name" value="Cyt_P450"/>
</dbReference>
<proteinExistence type="inferred from homology"/>
<dbReference type="InterPro" id="IPR050121">
    <property type="entry name" value="Cytochrome_P450_monoxygenase"/>
</dbReference>
<dbReference type="InterPro" id="IPR002401">
    <property type="entry name" value="Cyt_P450_E_grp-I"/>
</dbReference>
<dbReference type="InterPro" id="IPR036396">
    <property type="entry name" value="Cyt_P450_sf"/>
</dbReference>
<evidence type="ECO:0000256" key="12">
    <source>
        <dbReference type="ARBA" id="ARBA00023136"/>
    </source>
</evidence>
<name>A0A5M3YZ46_ASPTE</name>
<dbReference type="PRINTS" id="PR00385">
    <property type="entry name" value="P450"/>
</dbReference>
<keyword evidence="8" id="KW-1133">Transmembrane helix</keyword>
<keyword evidence="7 15" id="KW-0479">Metal-binding</keyword>
<keyword evidence="6" id="KW-0812">Transmembrane</keyword>
<keyword evidence="10 15" id="KW-0408">Iron</keyword>
<dbReference type="GO" id="GO:0020037">
    <property type="term" value="F:heme binding"/>
    <property type="evidence" value="ECO:0007669"/>
    <property type="project" value="InterPro"/>
</dbReference>
<reference evidence="16 17" key="1">
    <citation type="submission" date="2020-01" db="EMBL/GenBank/DDBJ databases">
        <title>Aspergillus terreus IFO 6365 whole genome shotgun sequence.</title>
        <authorList>
            <person name="Kanamasa S."/>
            <person name="Takahashi H."/>
        </authorList>
    </citation>
    <scope>NUCLEOTIDE SEQUENCE [LARGE SCALE GENOMIC DNA]</scope>
    <source>
        <strain evidence="16 17">IFO 6365</strain>
    </source>
</reference>
<evidence type="ECO:0000256" key="14">
    <source>
        <dbReference type="ARBA" id="ARBA00069646"/>
    </source>
</evidence>
<protein>
    <recommendedName>
        <fullName evidence="14">Cytochrome P450 monooxygenase otaC</fullName>
    </recommendedName>
</protein>
<dbReference type="EMBL" id="BLJY01000006">
    <property type="protein sequence ID" value="GFF17409.1"/>
    <property type="molecule type" value="Genomic_DNA"/>
</dbReference>
<comment type="cofactor">
    <cofactor evidence="1 15">
        <name>heme</name>
        <dbReference type="ChEBI" id="CHEBI:30413"/>
    </cofactor>
</comment>
<keyword evidence="9" id="KW-0560">Oxidoreductase</keyword>
<evidence type="ECO:0000256" key="15">
    <source>
        <dbReference type="PIRSR" id="PIRSR602401-1"/>
    </source>
</evidence>
<comment type="pathway">
    <text evidence="3">Mycotoxin biosynthesis.</text>
</comment>
<keyword evidence="11 16" id="KW-0503">Monooxygenase</keyword>
<evidence type="ECO:0000256" key="6">
    <source>
        <dbReference type="ARBA" id="ARBA00022692"/>
    </source>
</evidence>
<dbReference type="FunFam" id="1.10.630.10:FF:000069">
    <property type="entry name" value="Cytochrome P450, putative (Eurofung)"/>
    <property type="match status" value="1"/>
</dbReference>
<evidence type="ECO:0000256" key="10">
    <source>
        <dbReference type="ARBA" id="ARBA00023004"/>
    </source>
</evidence>
<dbReference type="AlphaFoldDB" id="A0A5M3YZ46"/>
<evidence type="ECO:0000256" key="3">
    <source>
        <dbReference type="ARBA" id="ARBA00004685"/>
    </source>
</evidence>
<evidence type="ECO:0000313" key="16">
    <source>
        <dbReference type="EMBL" id="GFF17409.1"/>
    </source>
</evidence>
<dbReference type="GO" id="GO:0016705">
    <property type="term" value="F:oxidoreductase activity, acting on paired donors, with incorporation or reduction of molecular oxygen"/>
    <property type="evidence" value="ECO:0007669"/>
    <property type="project" value="InterPro"/>
</dbReference>
<accession>A0A5M3YZ46</accession>
<keyword evidence="12" id="KW-0472">Membrane</keyword>
<evidence type="ECO:0000256" key="5">
    <source>
        <dbReference type="ARBA" id="ARBA00022617"/>
    </source>
</evidence>
<keyword evidence="5 15" id="KW-0349">Heme</keyword>
<sequence>METQTLWGVLLVFSVYQFVKTIYRLYFHPLSKIPGPRLTAATHLYEFYYDVILGGKFLFQIEKMHQTYGPIVRINPREVHISDPTFYDEIYASSTVKRDKDPHFVRIFGTPLSMVSTTGHEHHRFRRSLLNNFFSKRSVLELSPLVTERVQKLMERFEGLHRSNTVVSLDDAFSALTSDVITAYCYGKSWMFLEDESFRNDIRKTVSDMTSFMHINRFFPLVLSAMRAIPLWLLAVLQPGKSTLLKFQEDIFKQTVDAVRENEKSLSGEKSNPARSTIYDKLSDPSLPPAERTLQRIQDEGVILLSAGTETTGRALCTAAFHLAHDKSITNRLRDELRQVMPRPTDTVSWTELEQLPYLNGVVYEALRLSYGLVIRLPRISPTDALRYNDHIIPPGTPMSSSAYIVHRNESIFPNAEKFDPERWIRAKNEGKNLFRYLVSFTRGSRTCIGMNLAYMELYMTLAAFVRRFDIELHDTTPEDLRITQDFGIGFTRRGDMQVFAKVAGVVEN</sequence>
<evidence type="ECO:0000256" key="1">
    <source>
        <dbReference type="ARBA" id="ARBA00001971"/>
    </source>
</evidence>